<dbReference type="EMBL" id="CACVKT020003076">
    <property type="protein sequence ID" value="CAC5381592.1"/>
    <property type="molecule type" value="Genomic_DNA"/>
</dbReference>
<accession>A0A6J8BCK2</accession>
<dbReference type="AlphaFoldDB" id="A0A6J8BCK2"/>
<dbReference type="Proteomes" id="UP000507470">
    <property type="component" value="Unassembled WGS sequence"/>
</dbReference>
<name>A0A6J8BCK2_MYTCO</name>
<organism evidence="2 3">
    <name type="scientific">Mytilus coruscus</name>
    <name type="common">Sea mussel</name>
    <dbReference type="NCBI Taxonomy" id="42192"/>
    <lineage>
        <taxon>Eukaryota</taxon>
        <taxon>Metazoa</taxon>
        <taxon>Spiralia</taxon>
        <taxon>Lophotrochozoa</taxon>
        <taxon>Mollusca</taxon>
        <taxon>Bivalvia</taxon>
        <taxon>Autobranchia</taxon>
        <taxon>Pteriomorphia</taxon>
        <taxon>Mytilida</taxon>
        <taxon>Mytiloidea</taxon>
        <taxon>Mytilidae</taxon>
        <taxon>Mytilinae</taxon>
        <taxon>Mytilus</taxon>
    </lineage>
</organism>
<sequence>MEVDCKRIHYYIQWKDYGIAHVHAAKRLTPKRIRLLSSQKYSPPSILPNDNKATRRSEEDDDTPILNDFKTAIKNLEEHNLATDFLSFIKLVKEDNCKFPFDSISLLLFLETVRFMSKRITSGMWNWQTKKRFCKTGYSLEDWPFRAQTSFCNVSNTFSSTHRI</sequence>
<feature type="region of interest" description="Disordered" evidence="1">
    <location>
        <begin position="40"/>
        <end position="62"/>
    </location>
</feature>
<gene>
    <name evidence="2" type="ORF">MCOR_17444</name>
</gene>
<evidence type="ECO:0000256" key="1">
    <source>
        <dbReference type="SAM" id="MobiDB-lite"/>
    </source>
</evidence>
<keyword evidence="3" id="KW-1185">Reference proteome</keyword>
<proteinExistence type="predicted"/>
<reference evidence="2 3" key="1">
    <citation type="submission" date="2020-06" db="EMBL/GenBank/DDBJ databases">
        <authorList>
            <person name="Li R."/>
            <person name="Bekaert M."/>
        </authorList>
    </citation>
    <scope>NUCLEOTIDE SEQUENCE [LARGE SCALE GENOMIC DNA]</scope>
    <source>
        <strain evidence="3">wild</strain>
    </source>
</reference>
<evidence type="ECO:0000313" key="3">
    <source>
        <dbReference type="Proteomes" id="UP000507470"/>
    </source>
</evidence>
<evidence type="ECO:0000313" key="2">
    <source>
        <dbReference type="EMBL" id="CAC5381592.1"/>
    </source>
</evidence>
<protein>
    <recommendedName>
        <fullName evidence="4">Chromo domain-containing protein</fullName>
    </recommendedName>
</protein>
<evidence type="ECO:0008006" key="4">
    <source>
        <dbReference type="Google" id="ProtNLM"/>
    </source>
</evidence>